<evidence type="ECO:0000256" key="3">
    <source>
        <dbReference type="ARBA" id="ARBA00022827"/>
    </source>
</evidence>
<organism evidence="6 7">
    <name type="scientific">Stereocaulon virgatum</name>
    <dbReference type="NCBI Taxonomy" id="373712"/>
    <lineage>
        <taxon>Eukaryota</taxon>
        <taxon>Fungi</taxon>
        <taxon>Dikarya</taxon>
        <taxon>Ascomycota</taxon>
        <taxon>Pezizomycotina</taxon>
        <taxon>Lecanoromycetes</taxon>
        <taxon>OSLEUM clade</taxon>
        <taxon>Lecanoromycetidae</taxon>
        <taxon>Lecanorales</taxon>
        <taxon>Lecanorineae</taxon>
        <taxon>Stereocaulaceae</taxon>
        <taxon>Stereocaulon</taxon>
    </lineage>
</organism>
<dbReference type="PANTHER" id="PTHR42973:SF53">
    <property type="entry name" value="FAD-BINDING PCMH-TYPE DOMAIN-CONTAINING PROTEIN-RELATED"/>
    <property type="match status" value="1"/>
</dbReference>
<sequence length="130" mass="14549">MKNLTSLYLPLSGIRAISWRFSTKSTANENWSQRWVLIPTCQFESTSASMLAGAIRILEKTQTSFAVRIDGHMLVSGAANIADRVLISMSRFNQLSLSPDYTAARIGSGLRWTNMYNNLVHNYCWTCGGH</sequence>
<dbReference type="Gene3D" id="3.30.465.10">
    <property type="match status" value="1"/>
</dbReference>
<evidence type="ECO:0000259" key="5">
    <source>
        <dbReference type="Pfam" id="PF01565"/>
    </source>
</evidence>
<dbReference type="PANTHER" id="PTHR42973">
    <property type="entry name" value="BINDING OXIDOREDUCTASE, PUTATIVE (AFU_ORTHOLOGUE AFUA_1G17690)-RELATED"/>
    <property type="match status" value="1"/>
</dbReference>
<dbReference type="Proteomes" id="UP001590950">
    <property type="component" value="Unassembled WGS sequence"/>
</dbReference>
<comment type="caution">
    <text evidence="6">The sequence shown here is derived from an EMBL/GenBank/DDBJ whole genome shotgun (WGS) entry which is preliminary data.</text>
</comment>
<evidence type="ECO:0000256" key="1">
    <source>
        <dbReference type="ARBA" id="ARBA00005466"/>
    </source>
</evidence>
<dbReference type="EMBL" id="JBEFKJ010000004">
    <property type="protein sequence ID" value="KAL2046334.1"/>
    <property type="molecule type" value="Genomic_DNA"/>
</dbReference>
<dbReference type="Pfam" id="PF01565">
    <property type="entry name" value="FAD_binding_4"/>
    <property type="match status" value="1"/>
</dbReference>
<evidence type="ECO:0000313" key="7">
    <source>
        <dbReference type="Proteomes" id="UP001590950"/>
    </source>
</evidence>
<dbReference type="InterPro" id="IPR006094">
    <property type="entry name" value="Oxid_FAD_bind_N"/>
</dbReference>
<feature type="domain" description="FAD linked oxidase N-terminal" evidence="5">
    <location>
        <begin position="44"/>
        <end position="124"/>
    </location>
</feature>
<protein>
    <recommendedName>
        <fullName evidence="5">FAD linked oxidase N-terminal domain-containing protein</fullName>
    </recommendedName>
</protein>
<dbReference type="InterPro" id="IPR050416">
    <property type="entry name" value="FAD-linked_Oxidoreductase"/>
</dbReference>
<evidence type="ECO:0000313" key="6">
    <source>
        <dbReference type="EMBL" id="KAL2046334.1"/>
    </source>
</evidence>
<keyword evidence="4" id="KW-0560">Oxidoreductase</keyword>
<accession>A0ABR4AKP1</accession>
<evidence type="ECO:0000256" key="2">
    <source>
        <dbReference type="ARBA" id="ARBA00022630"/>
    </source>
</evidence>
<name>A0ABR4AKP1_9LECA</name>
<dbReference type="InterPro" id="IPR016169">
    <property type="entry name" value="FAD-bd_PCMH_sub2"/>
</dbReference>
<dbReference type="SUPFAM" id="SSF56176">
    <property type="entry name" value="FAD-binding/transporter-associated domain-like"/>
    <property type="match status" value="1"/>
</dbReference>
<keyword evidence="3" id="KW-0274">FAD</keyword>
<keyword evidence="2" id="KW-0285">Flavoprotein</keyword>
<reference evidence="6 7" key="1">
    <citation type="submission" date="2024-09" db="EMBL/GenBank/DDBJ databases">
        <title>Rethinking Asexuality: The Enigmatic Case of Functional Sexual Genes in Lepraria (Stereocaulaceae).</title>
        <authorList>
            <person name="Doellman M."/>
            <person name="Sun Y."/>
            <person name="Barcenas-Pena A."/>
            <person name="Lumbsch H.T."/>
            <person name="Grewe F."/>
        </authorList>
    </citation>
    <scope>NUCLEOTIDE SEQUENCE [LARGE SCALE GENOMIC DNA]</scope>
    <source>
        <strain evidence="6 7">Mercado 3170</strain>
    </source>
</reference>
<evidence type="ECO:0000256" key="4">
    <source>
        <dbReference type="ARBA" id="ARBA00023002"/>
    </source>
</evidence>
<comment type="similarity">
    <text evidence="1">Belongs to the oxygen-dependent FAD-linked oxidoreductase family.</text>
</comment>
<proteinExistence type="inferred from homology"/>
<keyword evidence="7" id="KW-1185">Reference proteome</keyword>
<gene>
    <name evidence="6" type="ORF">N7G274_001781</name>
</gene>
<dbReference type="InterPro" id="IPR036318">
    <property type="entry name" value="FAD-bd_PCMH-like_sf"/>
</dbReference>